<feature type="domain" description="N-acetyltransferase" evidence="5">
    <location>
        <begin position="11"/>
        <end position="177"/>
    </location>
</feature>
<dbReference type="GO" id="GO:0035447">
    <property type="term" value="F:mycothiol synthase activity"/>
    <property type="evidence" value="ECO:0007669"/>
    <property type="project" value="UniProtKB-UniRule"/>
</dbReference>
<dbReference type="PANTHER" id="PTHR43617">
    <property type="entry name" value="L-AMINO ACID N-ACETYLTRANSFERASE"/>
    <property type="match status" value="1"/>
</dbReference>
<feature type="binding site" evidence="4">
    <location>
        <position position="293"/>
    </location>
    <ligand>
        <name>1D-myo-inositol 2-(L-cysteinylamino)-2-deoxy-alpha-D-glucopyranoside</name>
        <dbReference type="ChEBI" id="CHEBI:58887"/>
    </ligand>
</feature>
<feature type="binding site" evidence="4">
    <location>
        <position position="255"/>
    </location>
    <ligand>
        <name>1D-myo-inositol 2-(L-cysteinylamino)-2-deoxy-alpha-D-glucopyranoside</name>
        <dbReference type="ChEBI" id="CHEBI:58887"/>
    </ligand>
</feature>
<dbReference type="Pfam" id="PF13508">
    <property type="entry name" value="Acetyltransf_7"/>
    <property type="match status" value="1"/>
</dbReference>
<dbReference type="PROSITE" id="PS51186">
    <property type="entry name" value="GNAT"/>
    <property type="match status" value="2"/>
</dbReference>
<reference evidence="6 7" key="1">
    <citation type="submission" date="2017-02" db="EMBL/GenBank/DDBJ databases">
        <authorList>
            <person name="Peterson S.W."/>
        </authorList>
    </citation>
    <scope>NUCLEOTIDE SEQUENCE [LARGE SCALE GENOMIC DNA]</scope>
    <source>
        <strain evidence="6 7">B Ar 00.02</strain>
    </source>
</reference>
<feature type="binding site" evidence="4">
    <location>
        <begin position="259"/>
        <end position="261"/>
    </location>
    <ligand>
        <name>acetyl-CoA</name>
        <dbReference type="ChEBI" id="CHEBI:57288"/>
        <label>2</label>
    </ligand>
</feature>
<dbReference type="GO" id="GO:0010125">
    <property type="term" value="P:mycothiol biosynthetic process"/>
    <property type="evidence" value="ECO:0007669"/>
    <property type="project" value="UniProtKB-UniRule"/>
</dbReference>
<dbReference type="Proteomes" id="UP000195913">
    <property type="component" value="Unassembled WGS sequence"/>
</dbReference>
<dbReference type="AlphaFoldDB" id="A0A1R4GS28"/>
<dbReference type="SUPFAM" id="SSF55729">
    <property type="entry name" value="Acyl-CoA N-acyltransferases (Nat)"/>
    <property type="match status" value="1"/>
</dbReference>
<proteinExistence type="inferred from homology"/>
<sequence length="327" mass="34852">MSATQNTDWTITLANGRPDQDLLRRITALAAEAEDSDGNPPLSDQTIVELRTGEASEGLMVVTAWLCDDDGAVSGELVGVAVAVSTDDPTPGTLELVVHPEYRNDGIGAALLASLDARSPLKAMQAWSHGNHAAASRLAQRHGFVPIRELWRMRLMHDAGLPAAAMPPGYRLRRFVPGQDEEAWLAANAAAFVDHAEQGSMTRADLLARMDEDWFDPEGFLLAEAGDGSIAGFHWTKVHPPLKDSATGAHQSLGEVYVVGVVPAAQGTGLGRALTIAGIEHLRSRGLQAVMLYVDADNTAAVGLYNKLGFTRWDVDVMYAHGTTAAG</sequence>
<protein>
    <recommendedName>
        <fullName evidence="4">Mycothiol acetyltransferase</fullName>
        <shortName evidence="4">MSH acetyltransferase</shortName>
        <ecNumber evidence="4">2.3.1.189</ecNumber>
    </recommendedName>
    <alternativeName>
        <fullName evidence="4">Mycothiol synthase</fullName>
    </alternativeName>
</protein>
<keyword evidence="3 4" id="KW-0012">Acyltransferase</keyword>
<comment type="subunit">
    <text evidence="4">Monomer.</text>
</comment>
<dbReference type="CDD" id="cd04301">
    <property type="entry name" value="NAT_SF"/>
    <property type="match status" value="2"/>
</dbReference>
<feature type="binding site" evidence="4">
    <location>
        <begin position="96"/>
        <end position="98"/>
    </location>
    <ligand>
        <name>acetyl-CoA</name>
        <dbReference type="ChEBI" id="CHEBI:57288"/>
        <label>1</label>
    </ligand>
</feature>
<dbReference type="InterPro" id="IPR000182">
    <property type="entry name" value="GNAT_dom"/>
</dbReference>
<organism evidence="6 7">
    <name type="scientific">Arthrobacter rhombi</name>
    <dbReference type="NCBI Taxonomy" id="71253"/>
    <lineage>
        <taxon>Bacteria</taxon>
        <taxon>Bacillati</taxon>
        <taxon>Actinomycetota</taxon>
        <taxon>Actinomycetes</taxon>
        <taxon>Micrococcales</taxon>
        <taxon>Micrococcaceae</taxon>
        <taxon>Arthrobacter</taxon>
    </lineage>
</organism>
<dbReference type="NCBIfam" id="TIGR03448">
    <property type="entry name" value="mycothiol_MshD"/>
    <property type="match status" value="1"/>
</dbReference>
<keyword evidence="7" id="KW-1185">Reference proteome</keyword>
<dbReference type="InterPro" id="IPR050276">
    <property type="entry name" value="MshD_Acetyltransferase"/>
</dbReference>
<dbReference type="HAMAP" id="MF_01698">
    <property type="entry name" value="MshD"/>
    <property type="match status" value="1"/>
</dbReference>
<dbReference type="EMBL" id="FUHW01000044">
    <property type="protein sequence ID" value="SJM70977.1"/>
    <property type="molecule type" value="Genomic_DNA"/>
</dbReference>
<name>A0A1R4GS28_9MICC</name>
<feature type="binding site" evidence="4">
    <location>
        <position position="197"/>
    </location>
    <ligand>
        <name>1D-myo-inositol 2-(L-cysteinylamino)-2-deoxy-alpha-D-glucopyranoside</name>
        <dbReference type="ChEBI" id="CHEBI:58887"/>
    </ligand>
</feature>
<evidence type="ECO:0000256" key="2">
    <source>
        <dbReference type="ARBA" id="ARBA00022737"/>
    </source>
</evidence>
<evidence type="ECO:0000259" key="5">
    <source>
        <dbReference type="PROSITE" id="PS51186"/>
    </source>
</evidence>
<feature type="binding site" evidence="4">
    <location>
        <begin position="266"/>
        <end position="272"/>
    </location>
    <ligand>
        <name>acetyl-CoA</name>
        <dbReference type="ChEBI" id="CHEBI:57288"/>
        <label>2</label>
    </ligand>
</feature>
<evidence type="ECO:0000256" key="1">
    <source>
        <dbReference type="ARBA" id="ARBA00022679"/>
    </source>
</evidence>
<feature type="binding site" evidence="4">
    <location>
        <position position="44"/>
    </location>
    <ligand>
        <name>1D-myo-inositol 2-(L-cysteinylamino)-2-deoxy-alpha-D-glucopyranoside</name>
        <dbReference type="ChEBI" id="CHEBI:58887"/>
    </ligand>
</feature>
<gene>
    <name evidence="4" type="primary">mshD</name>
    <name evidence="6" type="ORF">FM101_12850</name>
</gene>
<evidence type="ECO:0000313" key="7">
    <source>
        <dbReference type="Proteomes" id="UP000195913"/>
    </source>
</evidence>
<dbReference type="PIRSF" id="PIRSF021524">
    <property type="entry name" value="MSH_acetyltransferase"/>
    <property type="match status" value="1"/>
</dbReference>
<comment type="caution">
    <text evidence="4">Lacks conserved residue(s) required for the propagation of feature annotation.</text>
</comment>
<dbReference type="EC" id="2.3.1.189" evidence="4"/>
<dbReference type="GO" id="GO:0008999">
    <property type="term" value="F:protein-N-terminal-alanine acetyltransferase activity"/>
    <property type="evidence" value="ECO:0007669"/>
    <property type="project" value="TreeGrafter"/>
</dbReference>
<keyword evidence="1 4" id="KW-0808">Transferase</keyword>
<comment type="catalytic activity">
    <reaction evidence="4">
        <text>1D-myo-inositol 2-(L-cysteinylamino)-2-deoxy-alpha-D-glucopyranoside + acetyl-CoA = mycothiol + CoA + H(+)</text>
        <dbReference type="Rhea" id="RHEA:26172"/>
        <dbReference type="ChEBI" id="CHEBI:15378"/>
        <dbReference type="ChEBI" id="CHEBI:16768"/>
        <dbReference type="ChEBI" id="CHEBI:57287"/>
        <dbReference type="ChEBI" id="CHEBI:57288"/>
        <dbReference type="ChEBI" id="CHEBI:58887"/>
        <dbReference type="EC" id="2.3.1.189"/>
    </reaction>
</comment>
<dbReference type="Pfam" id="PF00583">
    <property type="entry name" value="Acetyltransf_1"/>
    <property type="match status" value="1"/>
</dbReference>
<keyword evidence="2 4" id="KW-0677">Repeat</keyword>
<comment type="function">
    <text evidence="4">Catalyzes the transfer of acetyl from acetyl-CoA to desacetylmycothiol (Cys-GlcN-Ins) to form mycothiol.</text>
</comment>
<feature type="binding site" evidence="4">
    <location>
        <position position="237"/>
    </location>
    <ligand>
        <name>1D-myo-inositol 2-(L-cysteinylamino)-2-deoxy-alpha-D-glucopyranoside</name>
        <dbReference type="ChEBI" id="CHEBI:58887"/>
    </ligand>
</feature>
<evidence type="ECO:0000256" key="3">
    <source>
        <dbReference type="ARBA" id="ARBA00023315"/>
    </source>
</evidence>
<evidence type="ECO:0000313" key="6">
    <source>
        <dbReference type="EMBL" id="SJM70977.1"/>
    </source>
</evidence>
<feature type="domain" description="N-acetyltransferase" evidence="5">
    <location>
        <begin position="170"/>
        <end position="327"/>
    </location>
</feature>
<dbReference type="InterPro" id="IPR016181">
    <property type="entry name" value="Acyl_CoA_acyltransferase"/>
</dbReference>
<comment type="similarity">
    <text evidence="4">Belongs to the acetyltransferase family. MshD subfamily.</text>
</comment>
<dbReference type="Gene3D" id="3.40.630.30">
    <property type="match status" value="1"/>
</dbReference>
<dbReference type="InterPro" id="IPR017813">
    <property type="entry name" value="Mycothiol_AcTrfase"/>
</dbReference>
<accession>A0A1R4GS28</accession>
<evidence type="ECO:0000256" key="4">
    <source>
        <dbReference type="HAMAP-Rule" id="MF_01698"/>
    </source>
</evidence>
<dbReference type="PANTHER" id="PTHR43617:SF31">
    <property type="entry name" value="MYCOTHIOL ACETYLTRANSFERASE"/>
    <property type="match status" value="1"/>
</dbReference>
<dbReference type="RefSeq" id="WP_087000238.1">
    <property type="nucleotide sequence ID" value="NZ_FUHW01000044.1"/>
</dbReference>